<name>A0A1I3VVD5_9LACT</name>
<comment type="function">
    <text evidence="1">Reversibly catalyzes the transfer of the carbamoyl group from carbamoyl phosphate (CP) to the N(epsilon) atom of ornithine (ORN) to produce L-citrulline.</text>
</comment>
<dbReference type="HAMAP" id="MF_01109">
    <property type="entry name" value="OTCase"/>
    <property type="match status" value="1"/>
</dbReference>
<dbReference type="FunFam" id="3.40.50.1370:FF:000016">
    <property type="entry name" value="Ornithine carbamoyltransferase"/>
    <property type="match status" value="1"/>
</dbReference>
<dbReference type="Pfam" id="PF02729">
    <property type="entry name" value="OTCace_N"/>
    <property type="match status" value="1"/>
</dbReference>
<evidence type="ECO:0000313" key="14">
    <source>
        <dbReference type="Proteomes" id="UP000199589"/>
    </source>
</evidence>
<evidence type="ECO:0000256" key="9">
    <source>
        <dbReference type="ARBA" id="ARBA00048772"/>
    </source>
</evidence>
<dbReference type="NCBIfam" id="NF001986">
    <property type="entry name" value="PRK00779.1"/>
    <property type="match status" value="1"/>
</dbReference>
<feature type="binding site" evidence="10">
    <location>
        <begin position="51"/>
        <end position="54"/>
    </location>
    <ligand>
        <name>carbamoyl phosphate</name>
        <dbReference type="ChEBI" id="CHEBI:58228"/>
    </ligand>
</feature>
<dbReference type="PROSITE" id="PS00097">
    <property type="entry name" value="CARBAMOYLTRANSFERASE"/>
    <property type="match status" value="1"/>
</dbReference>
<dbReference type="EC" id="2.1.3.3" evidence="5 10"/>
<evidence type="ECO:0000256" key="2">
    <source>
        <dbReference type="ARBA" id="ARBA00004496"/>
    </source>
</evidence>
<evidence type="ECO:0000256" key="5">
    <source>
        <dbReference type="ARBA" id="ARBA00013007"/>
    </source>
</evidence>
<dbReference type="InterPro" id="IPR002292">
    <property type="entry name" value="Orn/put_carbamltrans"/>
</dbReference>
<evidence type="ECO:0000256" key="10">
    <source>
        <dbReference type="HAMAP-Rule" id="MF_01109"/>
    </source>
</evidence>
<dbReference type="RefSeq" id="WP_091895877.1">
    <property type="nucleotide sequence ID" value="NZ_FOSJ01000005.1"/>
</dbReference>
<dbReference type="GO" id="GO:0019240">
    <property type="term" value="P:citrulline biosynthetic process"/>
    <property type="evidence" value="ECO:0007669"/>
    <property type="project" value="TreeGrafter"/>
</dbReference>
<evidence type="ECO:0000256" key="6">
    <source>
        <dbReference type="ARBA" id="ARBA00016634"/>
    </source>
</evidence>
<dbReference type="PANTHER" id="PTHR45753:SF3">
    <property type="entry name" value="ORNITHINE TRANSCARBAMYLASE, MITOCHONDRIAL"/>
    <property type="match status" value="1"/>
</dbReference>
<comment type="subcellular location">
    <subcellularLocation>
        <location evidence="2 10">Cytoplasm</location>
    </subcellularLocation>
</comment>
<dbReference type="AlphaFoldDB" id="A0A1I3VVD5"/>
<feature type="binding site" evidence="10">
    <location>
        <position position="102"/>
    </location>
    <ligand>
        <name>carbamoyl phosphate</name>
        <dbReference type="ChEBI" id="CHEBI:58228"/>
    </ligand>
</feature>
<evidence type="ECO:0000256" key="7">
    <source>
        <dbReference type="ARBA" id="ARBA00022490"/>
    </source>
</evidence>
<dbReference type="InterPro" id="IPR006132">
    <property type="entry name" value="Asp/Orn_carbamoyltranf_P-bd"/>
</dbReference>
<comment type="catalytic activity">
    <reaction evidence="9 10">
        <text>carbamoyl phosphate + L-ornithine = L-citrulline + phosphate + H(+)</text>
        <dbReference type="Rhea" id="RHEA:19513"/>
        <dbReference type="ChEBI" id="CHEBI:15378"/>
        <dbReference type="ChEBI" id="CHEBI:43474"/>
        <dbReference type="ChEBI" id="CHEBI:46911"/>
        <dbReference type="ChEBI" id="CHEBI:57743"/>
        <dbReference type="ChEBI" id="CHEBI:58228"/>
        <dbReference type="EC" id="2.1.3.3"/>
    </reaction>
</comment>
<evidence type="ECO:0000259" key="12">
    <source>
        <dbReference type="Pfam" id="PF02729"/>
    </source>
</evidence>
<evidence type="ECO:0000259" key="11">
    <source>
        <dbReference type="Pfam" id="PF00185"/>
    </source>
</evidence>
<dbReference type="GO" id="GO:0042450">
    <property type="term" value="P:L-arginine biosynthetic process via ornithine"/>
    <property type="evidence" value="ECO:0007669"/>
    <property type="project" value="UniProtKB-UniRule"/>
</dbReference>
<dbReference type="Pfam" id="PF00185">
    <property type="entry name" value="OTCace"/>
    <property type="match status" value="1"/>
</dbReference>
<evidence type="ECO:0000313" key="13">
    <source>
        <dbReference type="EMBL" id="SFJ99099.1"/>
    </source>
</evidence>
<proteinExistence type="inferred from homology"/>
<dbReference type="InterPro" id="IPR006131">
    <property type="entry name" value="Asp_carbamoyltransf_Asp/Orn-bd"/>
</dbReference>
<evidence type="ECO:0000256" key="1">
    <source>
        <dbReference type="ARBA" id="ARBA00003822"/>
    </source>
</evidence>
<keyword evidence="14" id="KW-1185">Reference proteome</keyword>
<feature type="binding site" evidence="10">
    <location>
        <begin position="129"/>
        <end position="132"/>
    </location>
    <ligand>
        <name>carbamoyl phosphate</name>
        <dbReference type="ChEBI" id="CHEBI:58228"/>
    </ligand>
</feature>
<feature type="binding site" evidence="10">
    <location>
        <position position="160"/>
    </location>
    <ligand>
        <name>L-ornithine</name>
        <dbReference type="ChEBI" id="CHEBI:46911"/>
    </ligand>
</feature>
<dbReference type="Gene3D" id="3.40.50.1370">
    <property type="entry name" value="Aspartate/ornithine carbamoyltransferase"/>
    <property type="match status" value="2"/>
</dbReference>
<reference evidence="14" key="1">
    <citation type="submission" date="2016-10" db="EMBL/GenBank/DDBJ databases">
        <authorList>
            <person name="Varghese N."/>
            <person name="Submissions S."/>
        </authorList>
    </citation>
    <scope>NUCLEOTIDE SEQUENCE [LARGE SCALE GENOMIC DNA]</scope>
    <source>
        <strain evidence="14">DSM 16108</strain>
    </source>
</reference>
<feature type="binding site" evidence="10">
    <location>
        <position position="78"/>
    </location>
    <ligand>
        <name>carbamoyl phosphate</name>
        <dbReference type="ChEBI" id="CHEBI:58228"/>
    </ligand>
</feature>
<feature type="binding site" evidence="10">
    <location>
        <begin position="223"/>
        <end position="224"/>
    </location>
    <ligand>
        <name>L-ornithine</name>
        <dbReference type="ChEBI" id="CHEBI:46911"/>
    </ligand>
</feature>
<feature type="binding site" evidence="10">
    <location>
        <position position="219"/>
    </location>
    <ligand>
        <name>L-ornithine</name>
        <dbReference type="ChEBI" id="CHEBI:46911"/>
    </ligand>
</feature>
<dbReference type="FunFam" id="3.40.50.1370:FF:000008">
    <property type="entry name" value="Ornithine carbamoyltransferase"/>
    <property type="match status" value="1"/>
</dbReference>
<evidence type="ECO:0000256" key="8">
    <source>
        <dbReference type="ARBA" id="ARBA00022679"/>
    </source>
</evidence>
<dbReference type="PRINTS" id="PR00100">
    <property type="entry name" value="AOTCASE"/>
</dbReference>
<dbReference type="EMBL" id="FOSJ01000005">
    <property type="protein sequence ID" value="SFJ99099.1"/>
    <property type="molecule type" value="Genomic_DNA"/>
</dbReference>
<evidence type="ECO:0000256" key="3">
    <source>
        <dbReference type="ARBA" id="ARBA00004975"/>
    </source>
</evidence>
<evidence type="ECO:0000256" key="4">
    <source>
        <dbReference type="ARBA" id="ARBA00007805"/>
    </source>
</evidence>
<dbReference type="Proteomes" id="UP000199589">
    <property type="component" value="Unassembled WGS sequence"/>
</dbReference>
<dbReference type="PANTHER" id="PTHR45753">
    <property type="entry name" value="ORNITHINE CARBAMOYLTRANSFERASE, MITOCHONDRIAL"/>
    <property type="match status" value="1"/>
</dbReference>
<feature type="binding site" evidence="10">
    <location>
        <position position="288"/>
    </location>
    <ligand>
        <name>carbamoyl phosphate</name>
        <dbReference type="ChEBI" id="CHEBI:58228"/>
    </ligand>
</feature>
<comment type="similarity">
    <text evidence="4 10">Belongs to the aspartate/ornithine carbamoyltransferase superfamily. OTCase family.</text>
</comment>
<dbReference type="InterPro" id="IPR006130">
    <property type="entry name" value="Asp/Orn_carbamoylTrfase"/>
</dbReference>
<dbReference type="GO" id="GO:0016597">
    <property type="term" value="F:amino acid binding"/>
    <property type="evidence" value="ECO:0007669"/>
    <property type="project" value="InterPro"/>
</dbReference>
<keyword evidence="7 10" id="KW-0963">Cytoplasm</keyword>
<keyword evidence="8 10" id="KW-0808">Transferase</keyword>
<feature type="binding site" evidence="10">
    <location>
        <begin position="260"/>
        <end position="261"/>
    </location>
    <ligand>
        <name>carbamoyl phosphate</name>
        <dbReference type="ChEBI" id="CHEBI:58228"/>
    </ligand>
</feature>
<dbReference type="SUPFAM" id="SSF53671">
    <property type="entry name" value="Aspartate/ornithine carbamoyltransferase"/>
    <property type="match status" value="1"/>
</dbReference>
<feature type="domain" description="Aspartate/ornithine carbamoyltransferase carbamoyl-P binding" evidence="12">
    <location>
        <begin position="3"/>
        <end position="142"/>
    </location>
</feature>
<dbReference type="GO" id="GO:0005737">
    <property type="term" value="C:cytoplasm"/>
    <property type="evidence" value="ECO:0007669"/>
    <property type="project" value="UniProtKB-SubCell"/>
</dbReference>
<dbReference type="PRINTS" id="PR00102">
    <property type="entry name" value="OTCASE"/>
</dbReference>
<dbReference type="InterPro" id="IPR036901">
    <property type="entry name" value="Asp/Orn_carbamoylTrfase_sf"/>
</dbReference>
<dbReference type="NCBIfam" id="TIGR00658">
    <property type="entry name" value="orni_carb_tr"/>
    <property type="match status" value="1"/>
</dbReference>
<sequence>MNHLLKLSDLTKEELLSILETGHDLKKKLKHGIETPYLKGKTLGMIFQKASTRTRVSFEVGMSQLGGKPLYLSASDLQMGRGEPIEDTARVLSRYLDAIMIRTFKQEDLECLAEYGSIPIINGLTDLYHPCQILADLMTIQEVKGSLENLKFAFIGDGNNMANSLIVGSLLAGASISVASPKGYQPDEFILETYGKNPKFTLTENPYEAVKDADVVFTDVWASMGDESEAGKRKLIFQDLYQVNTELLSVAQPDVMVQHCLPAHKEEEITTEVFEQHADYIFEEAENRLHVQKAVLVHLMGVPMYASEFK</sequence>
<dbReference type="InterPro" id="IPR024904">
    <property type="entry name" value="OTCase_ArgI"/>
</dbReference>
<comment type="pathway">
    <text evidence="3">Amino-acid biosynthesis; L-arginine biosynthesis; L-arginine from L-ornithine and carbamoyl phosphate: step 1/3.</text>
</comment>
<gene>
    <name evidence="13" type="ORF">SAMN04488569_100532</name>
</gene>
<protein>
    <recommendedName>
        <fullName evidence="6 10">Ornithine carbamoyltransferase</fullName>
        <shortName evidence="10">OTCase</shortName>
        <ecNumber evidence="5 10">2.1.3.3</ecNumber>
    </recommendedName>
</protein>
<feature type="domain" description="Aspartate/ornithine carbamoyltransferase Asp/Orn-binding" evidence="11">
    <location>
        <begin position="149"/>
        <end position="298"/>
    </location>
</feature>
<dbReference type="GO" id="GO:0004585">
    <property type="term" value="F:ornithine carbamoyltransferase activity"/>
    <property type="evidence" value="ECO:0007669"/>
    <property type="project" value="UniProtKB-UniRule"/>
</dbReference>
<organism evidence="13 14">
    <name type="scientific">Marinilactibacillus piezotolerans</name>
    <dbReference type="NCBI Taxonomy" id="258723"/>
    <lineage>
        <taxon>Bacteria</taxon>
        <taxon>Bacillati</taxon>
        <taxon>Bacillota</taxon>
        <taxon>Bacilli</taxon>
        <taxon>Lactobacillales</taxon>
        <taxon>Carnobacteriaceae</taxon>
        <taxon>Marinilactibacillus</taxon>
    </lineage>
</organism>
<dbReference type="OrthoDB" id="9802587at2"/>
<accession>A0A1I3VVD5</accession>